<dbReference type="Gene3D" id="3.40.1550.20">
    <property type="entry name" value="Transcriptional regulator MraZ domain"/>
    <property type="match status" value="1"/>
</dbReference>
<dbReference type="AlphaFoldDB" id="E0QQZ0"/>
<evidence type="ECO:0000256" key="1">
    <source>
        <dbReference type="ARBA" id="ARBA00013860"/>
    </source>
</evidence>
<evidence type="ECO:0000259" key="8">
    <source>
        <dbReference type="PROSITE" id="PS51740"/>
    </source>
</evidence>
<dbReference type="InterPro" id="IPR035642">
    <property type="entry name" value="MraZ_N"/>
</dbReference>
<keyword evidence="3" id="KW-0677">Repeat</keyword>
<dbReference type="HAMAP" id="MF_01008">
    <property type="entry name" value="MraZ"/>
    <property type="match status" value="1"/>
</dbReference>
<keyword evidence="6 7" id="KW-0804">Transcription</keyword>
<dbReference type="InterPro" id="IPR035644">
    <property type="entry name" value="MraZ_C"/>
</dbReference>
<dbReference type="InterPro" id="IPR037914">
    <property type="entry name" value="SpoVT-AbrB_sf"/>
</dbReference>
<comment type="subunit">
    <text evidence="7">Forms oligomers.</text>
</comment>
<accession>E0QQZ0</accession>
<keyword evidence="5 7" id="KW-0238">DNA-binding</keyword>
<evidence type="ECO:0000256" key="3">
    <source>
        <dbReference type="ARBA" id="ARBA00022737"/>
    </source>
</evidence>
<keyword evidence="10" id="KW-1185">Reference proteome</keyword>
<dbReference type="GO" id="GO:2000143">
    <property type="term" value="P:negative regulation of DNA-templated transcription initiation"/>
    <property type="evidence" value="ECO:0007669"/>
    <property type="project" value="TreeGrafter"/>
</dbReference>
<keyword evidence="2 7" id="KW-0963">Cytoplasm</keyword>
<evidence type="ECO:0000256" key="4">
    <source>
        <dbReference type="ARBA" id="ARBA00023015"/>
    </source>
</evidence>
<dbReference type="GO" id="GO:0000976">
    <property type="term" value="F:transcription cis-regulatory region binding"/>
    <property type="evidence" value="ECO:0007669"/>
    <property type="project" value="TreeGrafter"/>
</dbReference>
<reference evidence="9" key="1">
    <citation type="submission" date="2010-08" db="EMBL/GenBank/DDBJ databases">
        <authorList>
            <person name="Muzny D."/>
            <person name="Qin X."/>
            <person name="Deng J."/>
            <person name="Jiang H."/>
            <person name="Liu Y."/>
            <person name="Qu J."/>
            <person name="Song X.-Z."/>
            <person name="Zhang L."/>
            <person name="Thornton R."/>
            <person name="Coyle M."/>
            <person name="Francisco L."/>
            <person name="Jackson L."/>
            <person name="Javaid M."/>
            <person name="Korchina V."/>
            <person name="Kovar C."/>
            <person name="Mata R."/>
            <person name="Mathew T."/>
            <person name="Ngo R."/>
            <person name="Nguyen L."/>
            <person name="Nguyen N."/>
            <person name="Okwuonu G."/>
            <person name="Ongeri F."/>
            <person name="Pham C."/>
            <person name="Simmons D."/>
            <person name="Wilczek-Boney K."/>
            <person name="Hale W."/>
            <person name="Jakkamsetti A."/>
            <person name="Pham P."/>
            <person name="Ruth R."/>
            <person name="San Lucas F."/>
            <person name="Warren J."/>
            <person name="Zhang J."/>
            <person name="Zhao Z."/>
            <person name="Zhou C."/>
            <person name="Zhu D."/>
            <person name="Lee S."/>
            <person name="Bess C."/>
            <person name="Blankenburg K."/>
            <person name="Forbes L."/>
            <person name="Fu Q."/>
            <person name="Gubbala S."/>
            <person name="Hirani K."/>
            <person name="Jayaseelan J.C."/>
            <person name="Lara F."/>
            <person name="Munidasa M."/>
            <person name="Palculict T."/>
            <person name="Patil S."/>
            <person name="Pu L.-L."/>
            <person name="Saada N."/>
            <person name="Tang L."/>
            <person name="Weissenberger G."/>
            <person name="Zhu Y."/>
            <person name="Hemphill L."/>
            <person name="Shang Y."/>
            <person name="Youmans B."/>
            <person name="Ayvaz T."/>
            <person name="Ross M."/>
            <person name="Santibanez J."/>
            <person name="Aqrawi P."/>
            <person name="Gross S."/>
            <person name="Joshi V."/>
            <person name="Fowler G."/>
            <person name="Nazareth L."/>
            <person name="Reid J."/>
            <person name="Worley K."/>
            <person name="Petrosino J."/>
            <person name="Highlander S."/>
            <person name="Gibbs R."/>
        </authorList>
    </citation>
    <scope>NUCLEOTIDE SEQUENCE [LARGE SCALE GENOMIC DNA]</scope>
    <source>
        <strain evidence="9">ATCC 35239</strain>
    </source>
</reference>
<dbReference type="Proteomes" id="UP000003045">
    <property type="component" value="Unassembled WGS sequence"/>
</dbReference>
<evidence type="ECO:0000313" key="10">
    <source>
        <dbReference type="Proteomes" id="UP000003045"/>
    </source>
</evidence>
<protein>
    <recommendedName>
        <fullName evidence="1 7">Transcriptional regulator MraZ</fullName>
    </recommendedName>
</protein>
<dbReference type="InterPro" id="IPR020603">
    <property type="entry name" value="MraZ_dom"/>
</dbReference>
<comment type="caution">
    <text evidence="9">The sequence shown here is derived from an EMBL/GenBank/DDBJ whole genome shotgun (WGS) entry which is preliminary data.</text>
</comment>
<dbReference type="STRING" id="871571.HMPREF0580_1305"/>
<sequence>MEETGNRKEGNVFLGTYEPKLDDKGRLILPSRFRDQLSAGVVLTPGQERCIYAFPTSEFETIYDELRQAPLTHKEARKFSRVMLSGATDQIPDKQGRINIPANLRQYAGLNKNLKVIGAGARAEIWDADTWDTYLSESEDAFAEIAEEIVPGLL</sequence>
<organism evidence="9 10">
    <name type="scientific">Mobiluncus mulieris ATCC 35239</name>
    <dbReference type="NCBI Taxonomy" id="871571"/>
    <lineage>
        <taxon>Bacteria</taxon>
        <taxon>Bacillati</taxon>
        <taxon>Actinomycetota</taxon>
        <taxon>Actinomycetes</taxon>
        <taxon>Actinomycetales</taxon>
        <taxon>Actinomycetaceae</taxon>
        <taxon>Mobiluncus</taxon>
    </lineage>
</organism>
<proteinExistence type="inferred from homology"/>
<keyword evidence="4 7" id="KW-0805">Transcription regulation</keyword>
<dbReference type="GO" id="GO:0009295">
    <property type="term" value="C:nucleoid"/>
    <property type="evidence" value="ECO:0007669"/>
    <property type="project" value="UniProtKB-SubCell"/>
</dbReference>
<evidence type="ECO:0000256" key="5">
    <source>
        <dbReference type="ARBA" id="ARBA00023125"/>
    </source>
</evidence>
<evidence type="ECO:0000256" key="2">
    <source>
        <dbReference type="ARBA" id="ARBA00022490"/>
    </source>
</evidence>
<dbReference type="PANTHER" id="PTHR34701">
    <property type="entry name" value="TRANSCRIPTIONAL REGULATOR MRAZ"/>
    <property type="match status" value="1"/>
</dbReference>
<dbReference type="PROSITE" id="PS51740">
    <property type="entry name" value="SPOVT_ABRB"/>
    <property type="match status" value="2"/>
</dbReference>
<dbReference type="GO" id="GO:0003700">
    <property type="term" value="F:DNA-binding transcription factor activity"/>
    <property type="evidence" value="ECO:0007669"/>
    <property type="project" value="UniProtKB-UniRule"/>
</dbReference>
<dbReference type="NCBIfam" id="TIGR00242">
    <property type="entry name" value="division/cell wall cluster transcriptional repressor MraZ"/>
    <property type="match status" value="1"/>
</dbReference>
<comment type="similarity">
    <text evidence="7">Belongs to the MraZ family.</text>
</comment>
<evidence type="ECO:0000256" key="7">
    <source>
        <dbReference type="HAMAP-Rule" id="MF_01008"/>
    </source>
</evidence>
<name>E0QQZ0_9ACTO</name>
<gene>
    <name evidence="7 9" type="primary">mraZ</name>
    <name evidence="9" type="ORF">HMPREF0580_1305</name>
</gene>
<dbReference type="InterPro" id="IPR007159">
    <property type="entry name" value="SpoVT-AbrB_dom"/>
</dbReference>
<dbReference type="SUPFAM" id="SSF89447">
    <property type="entry name" value="AbrB/MazE/MraZ-like"/>
    <property type="match status" value="1"/>
</dbReference>
<dbReference type="GO" id="GO:0005737">
    <property type="term" value="C:cytoplasm"/>
    <property type="evidence" value="ECO:0007669"/>
    <property type="project" value="UniProtKB-UniRule"/>
</dbReference>
<evidence type="ECO:0000313" key="9">
    <source>
        <dbReference type="EMBL" id="EFM45983.1"/>
    </source>
</evidence>
<dbReference type="PANTHER" id="PTHR34701:SF1">
    <property type="entry name" value="TRANSCRIPTIONAL REGULATOR MRAZ"/>
    <property type="match status" value="1"/>
</dbReference>
<dbReference type="HOGENOM" id="CLU_107907_0_5_11"/>
<dbReference type="CDD" id="cd16320">
    <property type="entry name" value="MraZ_N"/>
    <property type="match status" value="1"/>
</dbReference>
<evidence type="ECO:0000256" key="6">
    <source>
        <dbReference type="ARBA" id="ARBA00023163"/>
    </source>
</evidence>
<dbReference type="Pfam" id="PF02381">
    <property type="entry name" value="MraZ"/>
    <property type="match status" value="2"/>
</dbReference>
<dbReference type="EMBL" id="AEET01000032">
    <property type="protein sequence ID" value="EFM45983.1"/>
    <property type="molecule type" value="Genomic_DNA"/>
</dbReference>
<dbReference type="InterPro" id="IPR003444">
    <property type="entry name" value="MraZ"/>
</dbReference>
<comment type="subcellular location">
    <subcellularLocation>
        <location evidence="7">Cytoplasm</location>
        <location evidence="7">Nucleoid</location>
    </subcellularLocation>
</comment>
<dbReference type="InterPro" id="IPR038619">
    <property type="entry name" value="MraZ_sf"/>
</dbReference>
<feature type="domain" description="SpoVT-AbrB" evidence="8">
    <location>
        <begin position="16"/>
        <end position="58"/>
    </location>
</feature>
<dbReference type="CDD" id="cd16321">
    <property type="entry name" value="MraZ_C"/>
    <property type="match status" value="1"/>
</dbReference>
<feature type="domain" description="SpoVT-AbrB" evidence="8">
    <location>
        <begin position="87"/>
        <end position="130"/>
    </location>
</feature>